<dbReference type="SUPFAM" id="SSF47413">
    <property type="entry name" value="lambda repressor-like DNA-binding domains"/>
    <property type="match status" value="1"/>
</dbReference>
<dbReference type="Pfam" id="PF13176">
    <property type="entry name" value="TPR_7"/>
    <property type="match status" value="1"/>
</dbReference>
<dbReference type="InterPro" id="IPR010982">
    <property type="entry name" value="Lambda_DNA-bd_dom_sf"/>
</dbReference>
<dbReference type="InterPro" id="IPR019734">
    <property type="entry name" value="TPR_rpt"/>
</dbReference>
<dbReference type="InterPro" id="IPR006597">
    <property type="entry name" value="Sel1-like"/>
</dbReference>
<feature type="domain" description="HTH cro/C1-type" evidence="2">
    <location>
        <begin position="28"/>
        <end position="75"/>
    </location>
</feature>
<dbReference type="PROSITE" id="PS50943">
    <property type="entry name" value="HTH_CROC1"/>
    <property type="match status" value="1"/>
</dbReference>
<dbReference type="Gene3D" id="1.10.260.40">
    <property type="entry name" value="lambda repressor-like DNA-binding domains"/>
    <property type="match status" value="1"/>
</dbReference>
<sequence>MAGEEAERKAALNELRIRLNDGLTRTRLTKTQLAAQANLSRTTVYEALKTGASAPSAETVFALARVLRLKDVELLRLQRTASGEASSVASPPQVPGKLISDWDPHDLEIHPAGFTSGKSDSGARPRVLPRYVTRAHDRVLADTVREVGEGHSRMLILVGTSSTGKTRACWEAVQPLASSEWLLWHPFDPTRVEAALSDLECVRPHTVVWLNEAHHYLGDPRAGEQVAAALHSLLMHPDRQPTLILGTLWPEYADLYTALPTPGEADRHSRVRELLAGRTVTIPDTFDHRALRTAFALADQGDLLLADTLTRTGEDGRVTQDLAGAPALLSRYELASPAARAVLEAAMDARRLGVGIRLPQAFLTEAATDYLSSKDFDELTEDWAEAAFADLARPVHGKQAPLRRTMFRPKIRRPGNATPSTELGGNTGPFFQLADYLEQHGRSHRTRLCPPLSFWAAAYEHLAQPSDLRNLASAAQNRHRLEWAYGLLQRAADAGHSEALIDLARIRQRDGDREDAEALLRRAARAGHVTALFSLGQMCEAVDDWESAEGFYQQAADNGSANALMVLVRKREAAGDQEAAEALLRDATGAGRIKAPLSLAKQRDRDREDTQVSIQQVTDARLVKPPVSLAKQRDRNRGGVQELIQHVTDAGHTSALIDLARMREAAGNRAAAETLLRQATDAGHTSALIDLARIQEKYGDLQAAETLLQRAVNAGHTSALIDLARMREAAGNRAAAETLLRQATDAGHTSALIDLARIQEKYGDLQAAETLLQRAVNAGHTRSLVILMQMREEDGDREGAEALYQLAADTGHMSALAILMQMREKSGDMAAARTLLIEAARKGHTNAMVKLARRLEKEGDMEGAETLLRQTADFGDARQFSRSGRWPYGLDPDGTPTPPWSRTTVAPANDPA</sequence>
<protein>
    <recommendedName>
        <fullName evidence="2">HTH cro/C1-type domain-containing protein</fullName>
    </recommendedName>
</protein>
<dbReference type="GeneID" id="93766674"/>
<dbReference type="CDD" id="cd00093">
    <property type="entry name" value="HTH_XRE"/>
    <property type="match status" value="1"/>
</dbReference>
<keyword evidence="4" id="KW-1185">Reference proteome</keyword>
<organism evidence="3 4">
    <name type="scientific">Streptomyces bobili</name>
    <dbReference type="NCBI Taxonomy" id="67280"/>
    <lineage>
        <taxon>Bacteria</taxon>
        <taxon>Bacillati</taxon>
        <taxon>Actinomycetota</taxon>
        <taxon>Actinomycetes</taxon>
        <taxon>Kitasatosporales</taxon>
        <taxon>Streptomycetaceae</taxon>
        <taxon>Streptomyces</taxon>
    </lineage>
</organism>
<dbReference type="InterPro" id="IPR050767">
    <property type="entry name" value="Sel1_AlgK"/>
</dbReference>
<dbReference type="RefSeq" id="WP_328737232.1">
    <property type="nucleotide sequence ID" value="NZ_CP108038.1"/>
</dbReference>
<accession>A0ABZ1R8Y2</accession>
<dbReference type="InterPro" id="IPR011990">
    <property type="entry name" value="TPR-like_helical_dom_sf"/>
</dbReference>
<dbReference type="SMART" id="SM00028">
    <property type="entry name" value="TPR"/>
    <property type="match status" value="3"/>
</dbReference>
<dbReference type="PANTHER" id="PTHR11102">
    <property type="entry name" value="SEL-1-LIKE PROTEIN"/>
    <property type="match status" value="1"/>
</dbReference>
<evidence type="ECO:0000256" key="1">
    <source>
        <dbReference type="SAM" id="MobiDB-lite"/>
    </source>
</evidence>
<dbReference type="Proteomes" id="UP001432071">
    <property type="component" value="Chromosome"/>
</dbReference>
<dbReference type="EMBL" id="CP108038">
    <property type="protein sequence ID" value="WUN91294.1"/>
    <property type="molecule type" value="Genomic_DNA"/>
</dbReference>
<evidence type="ECO:0000313" key="3">
    <source>
        <dbReference type="EMBL" id="WUN91294.1"/>
    </source>
</evidence>
<dbReference type="SMART" id="SM00671">
    <property type="entry name" value="SEL1"/>
    <property type="match status" value="7"/>
</dbReference>
<dbReference type="PANTHER" id="PTHR11102:SF160">
    <property type="entry name" value="ERAD-ASSOCIATED E3 UBIQUITIN-PROTEIN LIGASE COMPONENT HRD3"/>
    <property type="match status" value="1"/>
</dbReference>
<feature type="region of interest" description="Disordered" evidence="1">
    <location>
        <begin position="874"/>
        <end position="912"/>
    </location>
</feature>
<proteinExistence type="predicted"/>
<evidence type="ECO:0000313" key="4">
    <source>
        <dbReference type="Proteomes" id="UP001432071"/>
    </source>
</evidence>
<name>A0ABZ1R8Y2_9ACTN</name>
<reference evidence="3" key="1">
    <citation type="submission" date="2022-10" db="EMBL/GenBank/DDBJ databases">
        <title>The complete genomes of actinobacterial strains from the NBC collection.</title>
        <authorList>
            <person name="Joergensen T.S."/>
            <person name="Alvarez Arevalo M."/>
            <person name="Sterndorff E.B."/>
            <person name="Faurdal D."/>
            <person name="Vuksanovic O."/>
            <person name="Mourched A.-S."/>
            <person name="Charusanti P."/>
            <person name="Shaw S."/>
            <person name="Blin K."/>
            <person name="Weber T."/>
        </authorList>
    </citation>
    <scope>NUCLEOTIDE SEQUENCE</scope>
    <source>
        <strain evidence="3">NBC_00302</strain>
    </source>
</reference>
<evidence type="ECO:0000259" key="2">
    <source>
        <dbReference type="PROSITE" id="PS50943"/>
    </source>
</evidence>
<dbReference type="SUPFAM" id="SSF81901">
    <property type="entry name" value="HCP-like"/>
    <property type="match status" value="2"/>
</dbReference>
<gene>
    <name evidence="3" type="ORF">OHT53_36850</name>
</gene>
<dbReference type="Gene3D" id="1.25.40.10">
    <property type="entry name" value="Tetratricopeptide repeat domain"/>
    <property type="match status" value="3"/>
</dbReference>
<dbReference type="InterPro" id="IPR001387">
    <property type="entry name" value="Cro/C1-type_HTH"/>
</dbReference>
<dbReference type="SMART" id="SM00530">
    <property type="entry name" value="HTH_XRE"/>
    <property type="match status" value="1"/>
</dbReference>